<organism evidence="2 3">
    <name type="scientific">Kitasatospora atroaurantiaca</name>
    <dbReference type="NCBI Taxonomy" id="285545"/>
    <lineage>
        <taxon>Bacteria</taxon>
        <taxon>Bacillati</taxon>
        <taxon>Actinomycetota</taxon>
        <taxon>Actinomycetes</taxon>
        <taxon>Kitasatosporales</taxon>
        <taxon>Streptomycetaceae</taxon>
        <taxon>Kitasatospora</taxon>
    </lineage>
</organism>
<feature type="transmembrane region" description="Helical" evidence="1">
    <location>
        <begin position="61"/>
        <end position="84"/>
    </location>
</feature>
<dbReference type="Proteomes" id="UP000318416">
    <property type="component" value="Unassembled WGS sequence"/>
</dbReference>
<evidence type="ECO:0000313" key="2">
    <source>
        <dbReference type="EMBL" id="TWE18762.1"/>
    </source>
</evidence>
<evidence type="ECO:0000256" key="1">
    <source>
        <dbReference type="SAM" id="Phobius"/>
    </source>
</evidence>
<proteinExistence type="predicted"/>
<dbReference type="AlphaFoldDB" id="A0A561ET17"/>
<evidence type="ECO:0000313" key="3">
    <source>
        <dbReference type="Proteomes" id="UP000318416"/>
    </source>
</evidence>
<dbReference type="EMBL" id="VIVR01000001">
    <property type="protein sequence ID" value="TWE18762.1"/>
    <property type="molecule type" value="Genomic_DNA"/>
</dbReference>
<keyword evidence="3" id="KW-1185">Reference proteome</keyword>
<keyword evidence="1" id="KW-1133">Transmembrane helix</keyword>
<dbReference type="OrthoDB" id="3853749at2"/>
<accession>A0A561ET17</accession>
<dbReference type="RefSeq" id="WP_145792175.1">
    <property type="nucleotide sequence ID" value="NZ_BAAABR010000031.1"/>
</dbReference>
<keyword evidence="1" id="KW-0472">Membrane</keyword>
<name>A0A561ET17_9ACTN</name>
<comment type="caution">
    <text evidence="2">The sequence shown here is derived from an EMBL/GenBank/DDBJ whole genome shotgun (WGS) entry which is preliminary data.</text>
</comment>
<gene>
    <name evidence="2" type="ORF">FB465_3851</name>
</gene>
<keyword evidence="1" id="KW-0812">Transmembrane</keyword>
<reference evidence="2 3" key="1">
    <citation type="submission" date="2019-06" db="EMBL/GenBank/DDBJ databases">
        <title>Sequencing the genomes of 1000 actinobacteria strains.</title>
        <authorList>
            <person name="Klenk H.-P."/>
        </authorList>
    </citation>
    <scope>NUCLEOTIDE SEQUENCE [LARGE SCALE GENOMIC DNA]</scope>
    <source>
        <strain evidence="2 3">DSM 41649</strain>
    </source>
</reference>
<sequence>MSETAVNPTDAVDTTKAVPATVAVPAPEVVVPAQATAETIPAPATEAVPAPVGEPRRTPGLAVRAGAAVVAAALLGVVIGVGIIKTEYDDPAPAAAPAPTATASASPAFGAKSNGTHFGSMRDLLIPVPTGYKLGPDAGAYGNDTELTEEQRKAWIEDSIRGLPPKLQDALRKDWQEWRLKGGGVRSVVTDDRGFVVTIWLLQYHQDAVKADNAWVGALGSDSGLFRLGPQIPGHDEAHCYLPHAQPGQKVDSLICSAAEGDIRVEMQVEGIAPLPKDKAVTIFNQQLDRLARPGASA</sequence>
<protein>
    <submittedName>
        <fullName evidence="2">Uncharacterized protein</fullName>
    </submittedName>
</protein>